<reference evidence="9" key="1">
    <citation type="journal article" date="2021" name="Nat. Commun.">
        <title>Genetic determinants of endophytism in the Arabidopsis root mycobiome.</title>
        <authorList>
            <person name="Mesny F."/>
            <person name="Miyauchi S."/>
            <person name="Thiergart T."/>
            <person name="Pickel B."/>
            <person name="Atanasova L."/>
            <person name="Karlsson M."/>
            <person name="Huettel B."/>
            <person name="Barry K.W."/>
            <person name="Haridas S."/>
            <person name="Chen C."/>
            <person name="Bauer D."/>
            <person name="Andreopoulos W."/>
            <person name="Pangilinan J."/>
            <person name="LaButti K."/>
            <person name="Riley R."/>
            <person name="Lipzen A."/>
            <person name="Clum A."/>
            <person name="Drula E."/>
            <person name="Henrissat B."/>
            <person name="Kohler A."/>
            <person name="Grigoriev I.V."/>
            <person name="Martin F.M."/>
            <person name="Hacquard S."/>
        </authorList>
    </citation>
    <scope>NUCLEOTIDE SEQUENCE</scope>
    <source>
        <strain evidence="9">MPI-CAGE-AT-0147</strain>
    </source>
</reference>
<feature type="region of interest" description="Disordered" evidence="6">
    <location>
        <begin position="354"/>
        <end position="373"/>
    </location>
</feature>
<dbReference type="PANTHER" id="PTHR33048">
    <property type="entry name" value="PTH11-LIKE INTEGRAL MEMBRANE PROTEIN (AFU_ORTHOLOGUE AFUA_5G11245)"/>
    <property type="match status" value="1"/>
</dbReference>
<dbReference type="OrthoDB" id="3903189at2759"/>
<comment type="subcellular location">
    <subcellularLocation>
        <location evidence="1">Membrane</location>
        <topology evidence="1">Multi-pass membrane protein</topology>
    </subcellularLocation>
</comment>
<evidence type="ECO:0000256" key="2">
    <source>
        <dbReference type="ARBA" id="ARBA00022692"/>
    </source>
</evidence>
<protein>
    <recommendedName>
        <fullName evidence="8">Rhodopsin domain-containing protein</fullName>
    </recommendedName>
</protein>
<organism evidence="9 10">
    <name type="scientific">Dactylonectria macrodidyma</name>
    <dbReference type="NCBI Taxonomy" id="307937"/>
    <lineage>
        <taxon>Eukaryota</taxon>
        <taxon>Fungi</taxon>
        <taxon>Dikarya</taxon>
        <taxon>Ascomycota</taxon>
        <taxon>Pezizomycotina</taxon>
        <taxon>Sordariomycetes</taxon>
        <taxon>Hypocreomycetidae</taxon>
        <taxon>Hypocreales</taxon>
        <taxon>Nectriaceae</taxon>
        <taxon>Dactylonectria</taxon>
    </lineage>
</organism>
<keyword evidence="2 7" id="KW-0812">Transmembrane</keyword>
<evidence type="ECO:0000313" key="10">
    <source>
        <dbReference type="Proteomes" id="UP000738349"/>
    </source>
</evidence>
<sequence length="373" mass="42801">MDFTPNLVEIWTLYGFGTLMIAARVLVRTKQVGVRGYRPDDYLVWFTWMVYTTVTVIAHIFITKAQGKHTSLLTPEQRETMPLEERKSWEYGSQIFLVSFHSYAVIIWTLKFNMLFFYRRLVRGLWVERAIYPVMGFVGASAIAIILTLTLTCIPFRKLWQVYPDPKGLCVPQNRVTFYTVLALNLITDFCIFLIPIPVVAPMRTSIWRKIGLYILLGLGLFCMMAAILRVVLTFHLKQQGVSAMWTIREDFVAIFVGQAPMVYPIIRRKFWQGVYGTGNESSTGNNIGQKYENHQLTAWSTKKPKDRYSITQIGVTMIDQSESQEEMVKQGDASSGSKRQDANGIMVTQTYEIESSRTRSESSVENYHGRAI</sequence>
<keyword evidence="10" id="KW-1185">Reference proteome</keyword>
<feature type="transmembrane region" description="Helical" evidence="7">
    <location>
        <begin position="176"/>
        <end position="199"/>
    </location>
</feature>
<feature type="region of interest" description="Disordered" evidence="6">
    <location>
        <begin position="322"/>
        <end position="343"/>
    </location>
</feature>
<feature type="transmembrane region" description="Helical" evidence="7">
    <location>
        <begin position="7"/>
        <end position="27"/>
    </location>
</feature>
<dbReference type="AlphaFoldDB" id="A0A9P9CYW3"/>
<keyword evidence="3 7" id="KW-1133">Transmembrane helix</keyword>
<feature type="transmembrane region" description="Helical" evidence="7">
    <location>
        <begin position="211"/>
        <end position="233"/>
    </location>
</feature>
<dbReference type="InterPro" id="IPR052337">
    <property type="entry name" value="SAT4-like"/>
</dbReference>
<evidence type="ECO:0000256" key="7">
    <source>
        <dbReference type="SAM" id="Phobius"/>
    </source>
</evidence>
<feature type="transmembrane region" description="Helical" evidence="7">
    <location>
        <begin position="130"/>
        <end position="156"/>
    </location>
</feature>
<dbReference type="EMBL" id="JAGMUV010000046">
    <property type="protein sequence ID" value="KAH7110235.1"/>
    <property type="molecule type" value="Genomic_DNA"/>
</dbReference>
<dbReference type="PANTHER" id="PTHR33048:SF2">
    <property type="entry name" value="SRPK"/>
    <property type="match status" value="1"/>
</dbReference>
<evidence type="ECO:0000256" key="5">
    <source>
        <dbReference type="ARBA" id="ARBA00038359"/>
    </source>
</evidence>
<evidence type="ECO:0000256" key="6">
    <source>
        <dbReference type="SAM" id="MobiDB-lite"/>
    </source>
</evidence>
<dbReference type="Pfam" id="PF20684">
    <property type="entry name" value="Fung_rhodopsin"/>
    <property type="match status" value="1"/>
</dbReference>
<dbReference type="InterPro" id="IPR049326">
    <property type="entry name" value="Rhodopsin_dom_fungi"/>
</dbReference>
<feature type="domain" description="Rhodopsin" evidence="8">
    <location>
        <begin position="24"/>
        <end position="269"/>
    </location>
</feature>
<evidence type="ECO:0000256" key="1">
    <source>
        <dbReference type="ARBA" id="ARBA00004141"/>
    </source>
</evidence>
<gene>
    <name evidence="9" type="ORF">EDB81DRAFT_927201</name>
</gene>
<evidence type="ECO:0000256" key="4">
    <source>
        <dbReference type="ARBA" id="ARBA00023136"/>
    </source>
</evidence>
<feature type="transmembrane region" description="Helical" evidence="7">
    <location>
        <begin position="95"/>
        <end position="118"/>
    </location>
</feature>
<comment type="caution">
    <text evidence="9">The sequence shown here is derived from an EMBL/GenBank/DDBJ whole genome shotgun (WGS) entry which is preliminary data.</text>
</comment>
<evidence type="ECO:0000313" key="9">
    <source>
        <dbReference type="EMBL" id="KAH7110235.1"/>
    </source>
</evidence>
<accession>A0A9P9CYW3</accession>
<evidence type="ECO:0000256" key="3">
    <source>
        <dbReference type="ARBA" id="ARBA00022989"/>
    </source>
</evidence>
<proteinExistence type="inferred from homology"/>
<comment type="similarity">
    <text evidence="5">Belongs to the SAT4 family.</text>
</comment>
<feature type="transmembrane region" description="Helical" evidence="7">
    <location>
        <begin position="42"/>
        <end position="62"/>
    </location>
</feature>
<keyword evidence="4 7" id="KW-0472">Membrane</keyword>
<evidence type="ECO:0000259" key="8">
    <source>
        <dbReference type="Pfam" id="PF20684"/>
    </source>
</evidence>
<dbReference type="GO" id="GO:0016020">
    <property type="term" value="C:membrane"/>
    <property type="evidence" value="ECO:0007669"/>
    <property type="project" value="UniProtKB-SubCell"/>
</dbReference>
<name>A0A9P9CYW3_9HYPO</name>
<dbReference type="Proteomes" id="UP000738349">
    <property type="component" value="Unassembled WGS sequence"/>
</dbReference>